<evidence type="ECO:0000313" key="6">
    <source>
        <dbReference type="Proteomes" id="UP000655759"/>
    </source>
</evidence>
<dbReference type="InterPro" id="IPR036388">
    <property type="entry name" value="WH-like_DNA-bd_sf"/>
</dbReference>
<dbReference type="PANTHER" id="PTHR30154">
    <property type="entry name" value="LEUCINE-RESPONSIVE REGULATORY PROTEIN"/>
    <property type="match status" value="1"/>
</dbReference>
<feature type="domain" description="HTH asnC-type" evidence="4">
    <location>
        <begin position="47"/>
        <end position="108"/>
    </location>
</feature>
<protein>
    <submittedName>
        <fullName evidence="5">Transcriptional regulator, AsnC family (Modular protein)</fullName>
    </submittedName>
</protein>
<dbReference type="PRINTS" id="PR00033">
    <property type="entry name" value="HTHASNC"/>
</dbReference>
<dbReference type="Proteomes" id="UP000655759">
    <property type="component" value="Unassembled WGS sequence"/>
</dbReference>
<organism evidence="5 6">
    <name type="scientific">Candidatus Nitrosotenuis uzonensis</name>
    <dbReference type="NCBI Taxonomy" id="1407055"/>
    <lineage>
        <taxon>Archaea</taxon>
        <taxon>Nitrososphaerota</taxon>
        <taxon>Candidatus Nitrosotenuis</taxon>
    </lineage>
</organism>
<dbReference type="SUPFAM" id="SSF54909">
    <property type="entry name" value="Dimeric alpha+beta barrel"/>
    <property type="match status" value="1"/>
</dbReference>
<dbReference type="GO" id="GO:0043565">
    <property type="term" value="F:sequence-specific DNA binding"/>
    <property type="evidence" value="ECO:0007669"/>
    <property type="project" value="InterPro"/>
</dbReference>
<proteinExistence type="predicted"/>
<keyword evidence="2" id="KW-0238">DNA-binding</keyword>
<name>A0A812EY33_9ARCH</name>
<dbReference type="GO" id="GO:0005829">
    <property type="term" value="C:cytosol"/>
    <property type="evidence" value="ECO:0007669"/>
    <property type="project" value="TreeGrafter"/>
</dbReference>
<keyword evidence="1" id="KW-0805">Transcription regulation</keyword>
<dbReference type="InterPro" id="IPR019888">
    <property type="entry name" value="Tscrpt_reg_AsnC-like"/>
</dbReference>
<dbReference type="InterPro" id="IPR011008">
    <property type="entry name" value="Dimeric_a/b-barrel"/>
</dbReference>
<evidence type="ECO:0000313" key="5">
    <source>
        <dbReference type="EMBL" id="CAE6485440.1"/>
    </source>
</evidence>
<evidence type="ECO:0000256" key="1">
    <source>
        <dbReference type="ARBA" id="ARBA00023015"/>
    </source>
</evidence>
<dbReference type="SMART" id="SM00344">
    <property type="entry name" value="HTH_ASNC"/>
    <property type="match status" value="1"/>
</dbReference>
<evidence type="ECO:0000259" key="4">
    <source>
        <dbReference type="PROSITE" id="PS50956"/>
    </source>
</evidence>
<comment type="caution">
    <text evidence="5">The sequence shown here is derived from an EMBL/GenBank/DDBJ whole genome shotgun (WGS) entry which is preliminary data.</text>
</comment>
<gene>
    <name evidence="5" type="ORF">NUZ5A_20014</name>
</gene>
<dbReference type="InterPro" id="IPR036390">
    <property type="entry name" value="WH_DNA-bd_sf"/>
</dbReference>
<keyword evidence="3" id="KW-0804">Transcription</keyword>
<dbReference type="InterPro" id="IPR000485">
    <property type="entry name" value="AsnC-type_HTH_dom"/>
</dbReference>
<sequence>MDKKENLQKIVNFSKNGGATLYIIQLLAFKLTFINIKSGISETLHKLDDLDLKLLYELTRDGSISVPNLSKKMGINASVLYSRIKRLTKKNIIKKFTVVVDEAQLGIGVKATIGINRDPKLKDAIHKQLLQTPEIVSISEVTGRFDIMVGVHAENLEKLHNIVIDKIGKIEGIQSTETFVELQKTDKEPSYLVSK</sequence>
<dbReference type="GO" id="GO:0043200">
    <property type="term" value="P:response to amino acid"/>
    <property type="evidence" value="ECO:0007669"/>
    <property type="project" value="TreeGrafter"/>
</dbReference>
<dbReference type="SUPFAM" id="SSF46785">
    <property type="entry name" value="Winged helix' DNA-binding domain"/>
    <property type="match status" value="1"/>
</dbReference>
<accession>A0A812EY33</accession>
<dbReference type="EMBL" id="CAJNAQ010000002">
    <property type="protein sequence ID" value="CAE6485440.1"/>
    <property type="molecule type" value="Genomic_DNA"/>
</dbReference>
<reference evidence="5" key="1">
    <citation type="submission" date="2021-02" db="EMBL/GenBank/DDBJ databases">
        <authorList>
            <person name="Han P."/>
        </authorList>
    </citation>
    <scope>NUCLEOTIDE SEQUENCE</scope>
    <source>
        <strain evidence="5">Candidatus Nitrosotenuis uzonensis 5A</strain>
    </source>
</reference>
<dbReference type="Gene3D" id="3.30.70.920">
    <property type="match status" value="1"/>
</dbReference>
<dbReference type="AlphaFoldDB" id="A0A812EY33"/>
<dbReference type="InterPro" id="IPR019887">
    <property type="entry name" value="Tscrpt_reg_AsnC/Lrp_C"/>
</dbReference>
<dbReference type="Pfam" id="PF13412">
    <property type="entry name" value="HTH_24"/>
    <property type="match status" value="1"/>
</dbReference>
<evidence type="ECO:0000256" key="3">
    <source>
        <dbReference type="ARBA" id="ARBA00023163"/>
    </source>
</evidence>
<dbReference type="PANTHER" id="PTHR30154:SF34">
    <property type="entry name" value="TRANSCRIPTIONAL REGULATOR AZLB"/>
    <property type="match status" value="1"/>
</dbReference>
<dbReference type="PROSITE" id="PS50956">
    <property type="entry name" value="HTH_ASNC_2"/>
    <property type="match status" value="1"/>
</dbReference>
<evidence type="ECO:0000256" key="2">
    <source>
        <dbReference type="ARBA" id="ARBA00023125"/>
    </source>
</evidence>
<dbReference type="Gene3D" id="1.10.10.10">
    <property type="entry name" value="Winged helix-like DNA-binding domain superfamily/Winged helix DNA-binding domain"/>
    <property type="match status" value="1"/>
</dbReference>
<dbReference type="Pfam" id="PF01037">
    <property type="entry name" value="AsnC_trans_reg"/>
    <property type="match status" value="1"/>
</dbReference>